<keyword evidence="2" id="KW-0521">NADP</keyword>
<accession>A0A1I0GX87</accession>
<evidence type="ECO:0000313" key="5">
    <source>
        <dbReference type="Proteomes" id="UP000199095"/>
    </source>
</evidence>
<organism evidence="4 5">
    <name type="scientific">Salinibacillus kushneri</name>
    <dbReference type="NCBI Taxonomy" id="237682"/>
    <lineage>
        <taxon>Bacteria</taxon>
        <taxon>Bacillati</taxon>
        <taxon>Bacillota</taxon>
        <taxon>Bacilli</taxon>
        <taxon>Bacillales</taxon>
        <taxon>Bacillaceae</taxon>
        <taxon>Salinibacillus</taxon>
    </lineage>
</organism>
<reference evidence="5" key="1">
    <citation type="submission" date="2016-10" db="EMBL/GenBank/DDBJ databases">
        <authorList>
            <person name="Varghese N."/>
            <person name="Submissions S."/>
        </authorList>
    </citation>
    <scope>NUCLEOTIDE SEQUENCE [LARGE SCALE GENOMIC DNA]</scope>
    <source>
        <strain evidence="5">CGMCC 1.3566</strain>
    </source>
</reference>
<dbReference type="EMBL" id="FOHJ01000007">
    <property type="protein sequence ID" value="SET75153.1"/>
    <property type="molecule type" value="Genomic_DNA"/>
</dbReference>
<dbReference type="InterPro" id="IPR036291">
    <property type="entry name" value="NAD(P)-bd_dom_sf"/>
</dbReference>
<keyword evidence="3" id="KW-0560">Oxidoreductase</keyword>
<dbReference type="Gene3D" id="3.40.50.720">
    <property type="entry name" value="NAD(P)-binding Rossmann-like Domain"/>
    <property type="match status" value="1"/>
</dbReference>
<protein>
    <submittedName>
        <fullName evidence="4">Short-chain dehydrogenase</fullName>
    </submittedName>
</protein>
<evidence type="ECO:0000256" key="2">
    <source>
        <dbReference type="ARBA" id="ARBA00022857"/>
    </source>
</evidence>
<evidence type="ECO:0000313" key="4">
    <source>
        <dbReference type="EMBL" id="SET75153.1"/>
    </source>
</evidence>
<dbReference type="GO" id="GO:0016491">
    <property type="term" value="F:oxidoreductase activity"/>
    <property type="evidence" value="ECO:0007669"/>
    <property type="project" value="UniProtKB-KW"/>
</dbReference>
<dbReference type="AlphaFoldDB" id="A0A1I0GX87"/>
<gene>
    <name evidence="4" type="ORF">SAMN05421676_107182</name>
</gene>
<dbReference type="PRINTS" id="PR00081">
    <property type="entry name" value="GDHRDH"/>
</dbReference>
<dbReference type="OrthoDB" id="5786478at2"/>
<evidence type="ECO:0000256" key="1">
    <source>
        <dbReference type="ARBA" id="ARBA00006484"/>
    </source>
</evidence>
<proteinExistence type="inferred from homology"/>
<dbReference type="PANTHER" id="PTHR43490">
    <property type="entry name" value="(+)-NEOMENTHOL DEHYDROGENASE"/>
    <property type="match status" value="1"/>
</dbReference>
<comment type="similarity">
    <text evidence="1">Belongs to the short-chain dehydrogenases/reductases (SDR) family.</text>
</comment>
<name>A0A1I0GX87_9BACI</name>
<dbReference type="Pfam" id="PF00106">
    <property type="entry name" value="adh_short"/>
    <property type="match status" value="1"/>
</dbReference>
<dbReference type="InterPro" id="IPR002347">
    <property type="entry name" value="SDR_fam"/>
</dbReference>
<dbReference type="STRING" id="237682.SAMN05421676_107182"/>
<dbReference type="Proteomes" id="UP000199095">
    <property type="component" value="Unassembled WGS sequence"/>
</dbReference>
<dbReference type="PANTHER" id="PTHR43490:SF99">
    <property type="entry name" value="SHORT-CHAIN DEHYDROGENASE_REDUCTASE"/>
    <property type="match status" value="1"/>
</dbReference>
<keyword evidence="5" id="KW-1185">Reference proteome</keyword>
<sequence length="231" mass="25329">MKKGLVTGANKGIGFEIAKQLMEKDFHVLLGARDINRGKAAADELGENVTFIQLDLSSADSIYQAVQEVKKEHSDLSLLINNAGIGGNMEHGPMETDILDLREAFEVNFFGTFELTRGILLLIKENEGTILNVTMEMASLAILSQGILPNSFTYNTSKTANNAMLVGFAHELKDTQAQIFAVTPEPTSTDLNDHYPLGKTPAEGAKIIVDYATDGKWHHGQMLMKDGFMPW</sequence>
<dbReference type="RefSeq" id="WP_093135871.1">
    <property type="nucleotide sequence ID" value="NZ_FOHJ01000007.1"/>
</dbReference>
<evidence type="ECO:0000256" key="3">
    <source>
        <dbReference type="ARBA" id="ARBA00023002"/>
    </source>
</evidence>
<dbReference type="SUPFAM" id="SSF51735">
    <property type="entry name" value="NAD(P)-binding Rossmann-fold domains"/>
    <property type="match status" value="1"/>
</dbReference>